<dbReference type="AlphaFoldDB" id="A0A2P2PYD0"/>
<dbReference type="EMBL" id="GGEC01079273">
    <property type="protein sequence ID" value="MBX59757.1"/>
    <property type="molecule type" value="Transcribed_RNA"/>
</dbReference>
<name>A0A2P2PYD0_RHIMU</name>
<proteinExistence type="predicted"/>
<accession>A0A2P2PYD0</accession>
<sequence>MGFRQLDTVNGTTPRKIPVNSDHGSKYQLEHARETRRFGLLTN</sequence>
<organism evidence="2">
    <name type="scientific">Rhizophora mucronata</name>
    <name type="common">Asiatic mangrove</name>
    <dbReference type="NCBI Taxonomy" id="61149"/>
    <lineage>
        <taxon>Eukaryota</taxon>
        <taxon>Viridiplantae</taxon>
        <taxon>Streptophyta</taxon>
        <taxon>Embryophyta</taxon>
        <taxon>Tracheophyta</taxon>
        <taxon>Spermatophyta</taxon>
        <taxon>Magnoliopsida</taxon>
        <taxon>eudicotyledons</taxon>
        <taxon>Gunneridae</taxon>
        <taxon>Pentapetalae</taxon>
        <taxon>rosids</taxon>
        <taxon>fabids</taxon>
        <taxon>Malpighiales</taxon>
        <taxon>Rhizophoraceae</taxon>
        <taxon>Rhizophora</taxon>
    </lineage>
</organism>
<evidence type="ECO:0000256" key="1">
    <source>
        <dbReference type="SAM" id="MobiDB-lite"/>
    </source>
</evidence>
<reference evidence="2" key="1">
    <citation type="submission" date="2018-02" db="EMBL/GenBank/DDBJ databases">
        <title>Rhizophora mucronata_Transcriptome.</title>
        <authorList>
            <person name="Meera S.P."/>
            <person name="Sreeshan A."/>
            <person name="Augustine A."/>
        </authorList>
    </citation>
    <scope>NUCLEOTIDE SEQUENCE</scope>
    <source>
        <tissue evidence="2">Leaf</tissue>
    </source>
</reference>
<protein>
    <submittedName>
        <fullName evidence="2">Uncharacterized protein</fullName>
    </submittedName>
</protein>
<feature type="region of interest" description="Disordered" evidence="1">
    <location>
        <begin position="1"/>
        <end position="43"/>
    </location>
</feature>
<feature type="compositionally biased region" description="Basic and acidic residues" evidence="1">
    <location>
        <begin position="23"/>
        <end position="37"/>
    </location>
</feature>
<evidence type="ECO:0000313" key="2">
    <source>
        <dbReference type="EMBL" id="MBX59757.1"/>
    </source>
</evidence>